<dbReference type="EMBL" id="BMAO01032808">
    <property type="protein sequence ID" value="GFQ84766.1"/>
    <property type="molecule type" value="Genomic_DNA"/>
</dbReference>
<dbReference type="OrthoDB" id="6417989at2759"/>
<accession>A0A8X6KUN9</accession>
<comment type="caution">
    <text evidence="1">The sequence shown here is derived from an EMBL/GenBank/DDBJ whole genome shotgun (WGS) entry which is preliminary data.</text>
</comment>
<organism evidence="1 2">
    <name type="scientific">Trichonephila clavata</name>
    <name type="common">Joro spider</name>
    <name type="synonym">Nephila clavata</name>
    <dbReference type="NCBI Taxonomy" id="2740835"/>
    <lineage>
        <taxon>Eukaryota</taxon>
        <taxon>Metazoa</taxon>
        <taxon>Ecdysozoa</taxon>
        <taxon>Arthropoda</taxon>
        <taxon>Chelicerata</taxon>
        <taxon>Arachnida</taxon>
        <taxon>Araneae</taxon>
        <taxon>Araneomorphae</taxon>
        <taxon>Entelegynae</taxon>
        <taxon>Araneoidea</taxon>
        <taxon>Nephilidae</taxon>
        <taxon>Trichonephila</taxon>
    </lineage>
</organism>
<gene>
    <name evidence="1" type="primary">AVEN_119119_1</name>
    <name evidence="1" type="ORF">TNCT_163711</name>
</gene>
<dbReference type="Gene3D" id="3.40.50.2300">
    <property type="match status" value="1"/>
</dbReference>
<protein>
    <submittedName>
        <fullName evidence="1">G_PROTEIN_RECEP_F3_4 domain-containing protein</fullName>
    </submittedName>
</protein>
<evidence type="ECO:0000313" key="2">
    <source>
        <dbReference type="Proteomes" id="UP000887116"/>
    </source>
</evidence>
<reference evidence="1" key="1">
    <citation type="submission" date="2020-07" db="EMBL/GenBank/DDBJ databases">
        <title>Multicomponent nature underlies the extraordinary mechanical properties of spider dragline silk.</title>
        <authorList>
            <person name="Kono N."/>
            <person name="Nakamura H."/>
            <person name="Mori M."/>
            <person name="Yoshida Y."/>
            <person name="Ohtoshi R."/>
            <person name="Malay A.D."/>
            <person name="Moran D.A.P."/>
            <person name="Tomita M."/>
            <person name="Numata K."/>
            <person name="Arakawa K."/>
        </authorList>
    </citation>
    <scope>NUCLEOTIDE SEQUENCE</scope>
</reference>
<name>A0A8X6KUN9_TRICU</name>
<proteinExistence type="predicted"/>
<dbReference type="AlphaFoldDB" id="A0A8X6KUN9"/>
<dbReference type="Proteomes" id="UP000887116">
    <property type="component" value="Unassembled WGS sequence"/>
</dbReference>
<sequence>MEQVMMTIGVLENQLMASEANVSDIGFDVYDTCTSHSVALIHLVDALRKVDQHVSDCSARPYVGIIGPMNPQIQLDIGNFLSTSDASYFPLQLTSLRDEIKAMSAVLLDLRWQSRCCVFCNKISGRRIRLEADKRKYMIDTLLRLQFQEISSKGIQVAVVLGSHIDLRKLYEIAVVTNTSIQYWLLAGLDTKDSLLSILFGPEHPVILFRKPVSKVPSIDRSTVEAYEFDIKINSLNLVQSYIEYINGCINNSSKSDVNEIRCQNHRFRTQNPQWSIIEETVTKLLGDVRQGEL</sequence>
<keyword evidence="2" id="KW-1185">Reference proteome</keyword>
<evidence type="ECO:0000313" key="1">
    <source>
        <dbReference type="EMBL" id="GFQ84766.1"/>
    </source>
</evidence>